<dbReference type="AlphaFoldDB" id="A0A2P2QS00"/>
<name>A0A2P2QS00_RHIMU</name>
<protein>
    <submittedName>
        <fullName evidence="1">Uncharacterized protein</fullName>
    </submittedName>
</protein>
<proteinExistence type="predicted"/>
<organism evidence="1">
    <name type="scientific">Rhizophora mucronata</name>
    <name type="common">Asiatic mangrove</name>
    <dbReference type="NCBI Taxonomy" id="61149"/>
    <lineage>
        <taxon>Eukaryota</taxon>
        <taxon>Viridiplantae</taxon>
        <taxon>Streptophyta</taxon>
        <taxon>Embryophyta</taxon>
        <taxon>Tracheophyta</taxon>
        <taxon>Spermatophyta</taxon>
        <taxon>Magnoliopsida</taxon>
        <taxon>eudicotyledons</taxon>
        <taxon>Gunneridae</taxon>
        <taxon>Pentapetalae</taxon>
        <taxon>rosids</taxon>
        <taxon>fabids</taxon>
        <taxon>Malpighiales</taxon>
        <taxon>Rhizophoraceae</taxon>
        <taxon>Rhizophora</taxon>
    </lineage>
</organism>
<sequence>MGSLVQIVNTFKETSFCSENSKGEKNISFWYLFFEI</sequence>
<dbReference type="EMBL" id="GGEC01089273">
    <property type="protein sequence ID" value="MBX69757.1"/>
    <property type="molecule type" value="Transcribed_RNA"/>
</dbReference>
<reference evidence="1" key="1">
    <citation type="submission" date="2018-02" db="EMBL/GenBank/DDBJ databases">
        <title>Rhizophora mucronata_Transcriptome.</title>
        <authorList>
            <person name="Meera S.P."/>
            <person name="Sreeshan A."/>
            <person name="Augustine A."/>
        </authorList>
    </citation>
    <scope>NUCLEOTIDE SEQUENCE</scope>
    <source>
        <tissue evidence="1">Leaf</tissue>
    </source>
</reference>
<evidence type="ECO:0000313" key="1">
    <source>
        <dbReference type="EMBL" id="MBX69757.1"/>
    </source>
</evidence>
<accession>A0A2P2QS00</accession>